<dbReference type="Gene3D" id="3.30.420.10">
    <property type="entry name" value="Ribonuclease H-like superfamily/Ribonuclease H"/>
    <property type="match status" value="1"/>
</dbReference>
<dbReference type="InterPro" id="IPR036397">
    <property type="entry name" value="RNaseH_sf"/>
</dbReference>
<gene>
    <name evidence="2" type="primary">LOC109194545</name>
</gene>
<protein>
    <recommendedName>
        <fullName evidence="1">Integrase catalytic domain-containing protein</fullName>
    </recommendedName>
</protein>
<dbReference type="Pfam" id="PF24764">
    <property type="entry name" value="rva_4"/>
    <property type="match status" value="1"/>
</dbReference>
<sequence length="474" mass="55093">MTEETCRNDRWRSTIEDLILLADYVEGTVSVDFNYALTTLLQLRANAEVLSHHFEDSVWAKFDEVEHLIRENCYTLPLFDIERKQLQRQLSLGIPHKDISKHLGVSLKTVQRRIACWGLRRKDLDNSVSDEDLDVIVSDIHHHHPNTGYKMILGHLRSRKILVTRRRVLASLRRVDPQGIQMRRFSLQTTRRRRYFVPAPNSMWHIDGNHKLIRWRVVVHGGIDGFSRLIVYLTATNNNRAQTVLESFMTAVQHYGIPSRVRSDKGGENILVARFMVAHCGLNRRSHIAGRSVHNQRIERLWRDVFHNVLDLFSTTFLRLEAEGWLSPDKETDLYALHRCYMPHIQSHLQQFLRAWNNHSLRSARNQSPVQLWLSRERDGSTAHLCQAAQDCVNNWRGPPESGQVYVPELELPRALSAAELATLPNANVPLTETLQVYIETVSLLREMMDRKNLARILWKNLDCGLHKKAIWGY</sequence>
<dbReference type="InterPro" id="IPR058913">
    <property type="entry name" value="Integrase_dom_put"/>
</dbReference>
<dbReference type="OMA" id="NNHSIRT"/>
<dbReference type="GO" id="GO:0015074">
    <property type="term" value="P:DNA integration"/>
    <property type="evidence" value="ECO:0007669"/>
    <property type="project" value="InterPro"/>
</dbReference>
<dbReference type="InParanoid" id="A0A669EAT9"/>
<reference evidence="2" key="2">
    <citation type="submission" date="2025-08" db="UniProtKB">
        <authorList>
            <consortium name="Ensembl"/>
        </authorList>
    </citation>
    <scope>IDENTIFICATION</scope>
</reference>
<organism evidence="2 3">
    <name type="scientific">Oreochromis niloticus</name>
    <name type="common">Nile tilapia</name>
    <name type="synonym">Tilapia nilotica</name>
    <dbReference type="NCBI Taxonomy" id="8128"/>
    <lineage>
        <taxon>Eukaryota</taxon>
        <taxon>Metazoa</taxon>
        <taxon>Chordata</taxon>
        <taxon>Craniata</taxon>
        <taxon>Vertebrata</taxon>
        <taxon>Euteleostomi</taxon>
        <taxon>Actinopterygii</taxon>
        <taxon>Neopterygii</taxon>
        <taxon>Teleostei</taxon>
        <taxon>Neoteleostei</taxon>
        <taxon>Acanthomorphata</taxon>
        <taxon>Ovalentaria</taxon>
        <taxon>Cichlomorphae</taxon>
        <taxon>Cichliformes</taxon>
        <taxon>Cichlidae</taxon>
        <taxon>African cichlids</taxon>
        <taxon>Pseudocrenilabrinae</taxon>
        <taxon>Oreochromini</taxon>
        <taxon>Oreochromis</taxon>
    </lineage>
</organism>
<keyword evidence="3" id="KW-1185">Reference proteome</keyword>
<reference evidence="3" key="1">
    <citation type="submission" date="2012-01" db="EMBL/GenBank/DDBJ databases">
        <title>The Genome Sequence of Oreochromis niloticus (Nile Tilapia).</title>
        <authorList>
            <consortium name="Broad Institute Genome Assembly Team"/>
            <consortium name="Broad Institute Sequencing Platform"/>
            <person name="Di Palma F."/>
            <person name="Johnson J."/>
            <person name="Lander E.S."/>
            <person name="Lindblad-Toh K."/>
        </authorList>
    </citation>
    <scope>NUCLEOTIDE SEQUENCE [LARGE SCALE GENOMIC DNA]</scope>
</reference>
<evidence type="ECO:0000313" key="3">
    <source>
        <dbReference type="Proteomes" id="UP000005207"/>
    </source>
</evidence>
<dbReference type="PANTHER" id="PTHR46791">
    <property type="entry name" value="EXPRESSED PROTEIN"/>
    <property type="match status" value="1"/>
</dbReference>
<feature type="domain" description="Integrase catalytic" evidence="1">
    <location>
        <begin position="196"/>
        <end position="377"/>
    </location>
</feature>
<accession>A0A669EAT9</accession>
<dbReference type="PROSITE" id="PS50994">
    <property type="entry name" value="INTEGRASE"/>
    <property type="match status" value="1"/>
</dbReference>
<dbReference type="Ensembl" id="ENSONIT00000062079.1">
    <property type="protein sequence ID" value="ENSONIP00000068709.1"/>
    <property type="gene ID" value="ENSONIG00000042434.1"/>
</dbReference>
<dbReference type="Proteomes" id="UP000005207">
    <property type="component" value="Linkage group LG22"/>
</dbReference>
<dbReference type="InterPro" id="IPR001584">
    <property type="entry name" value="Integrase_cat-core"/>
</dbReference>
<evidence type="ECO:0000259" key="1">
    <source>
        <dbReference type="PROSITE" id="PS50994"/>
    </source>
</evidence>
<dbReference type="AlphaFoldDB" id="A0A669EAT9"/>
<dbReference type="PANTHER" id="PTHR46791:SF4">
    <property type="match status" value="1"/>
</dbReference>
<evidence type="ECO:0000313" key="2">
    <source>
        <dbReference type="Ensembl" id="ENSONIP00000068709.1"/>
    </source>
</evidence>
<proteinExistence type="predicted"/>
<name>A0A669EAT9_ORENI</name>
<reference evidence="2" key="3">
    <citation type="submission" date="2025-09" db="UniProtKB">
        <authorList>
            <consortium name="Ensembl"/>
        </authorList>
    </citation>
    <scope>IDENTIFICATION</scope>
</reference>
<dbReference type="GeneTree" id="ENSGT00940000165266"/>
<dbReference type="SUPFAM" id="SSF53098">
    <property type="entry name" value="Ribonuclease H-like"/>
    <property type="match status" value="1"/>
</dbReference>
<dbReference type="InterPro" id="IPR012337">
    <property type="entry name" value="RNaseH-like_sf"/>
</dbReference>
<dbReference type="GO" id="GO:0003676">
    <property type="term" value="F:nucleic acid binding"/>
    <property type="evidence" value="ECO:0007669"/>
    <property type="project" value="InterPro"/>
</dbReference>